<dbReference type="EMBL" id="WNKZ01000082">
    <property type="protein sequence ID" value="MTV55372.1"/>
    <property type="molecule type" value="Genomic_DNA"/>
</dbReference>
<reference evidence="2 3" key="3">
    <citation type="submission" date="2019-11" db="EMBL/GenBank/DDBJ databases">
        <title>Type strains purchased from KCTC, JCM and DSMZ.</title>
        <authorList>
            <person name="Lu H."/>
        </authorList>
    </citation>
    <scope>NUCLEOTIDE SEQUENCE [LARGE SCALE GENOMIC DNA]</scope>
    <source>
        <strain evidence="2 3">KCTC 52429</strain>
    </source>
</reference>
<dbReference type="Proteomes" id="UP000430634">
    <property type="component" value="Unassembled WGS sequence"/>
</dbReference>
<evidence type="ECO:0000313" key="3">
    <source>
        <dbReference type="Proteomes" id="UP000430634"/>
    </source>
</evidence>
<evidence type="ECO:0000313" key="1">
    <source>
        <dbReference type="EMBL" id="GGC13809.1"/>
    </source>
</evidence>
<accession>A0A6I3T4G1</accession>
<reference evidence="4" key="2">
    <citation type="journal article" date="2019" name="Int. J. Syst. Evol. Microbiol.">
        <title>The Global Catalogue of Microorganisms (GCM) 10K type strain sequencing project: providing services to taxonomists for standard genome sequencing and annotation.</title>
        <authorList>
            <consortium name="The Broad Institute Genomics Platform"/>
            <consortium name="The Broad Institute Genome Sequencing Center for Infectious Disease"/>
            <person name="Wu L."/>
            <person name="Ma J."/>
        </authorList>
    </citation>
    <scope>NUCLEOTIDE SEQUENCE [LARGE SCALE GENOMIC DNA]</scope>
    <source>
        <strain evidence="4">CGMCC 1.15931</strain>
    </source>
</reference>
<dbReference type="EMBL" id="BMKG01000018">
    <property type="protein sequence ID" value="GGC13809.1"/>
    <property type="molecule type" value="Genomic_DNA"/>
</dbReference>
<comment type="caution">
    <text evidence="2">The sequence shown here is derived from an EMBL/GenBank/DDBJ whole genome shotgun (WGS) entry which is preliminary data.</text>
</comment>
<proteinExistence type="predicted"/>
<sequence>MMPVRSKRSDWRVTLAILLAGVVGAAGAETGTVVGLWQRLPVASGGKIVAVPNLLFTNRKLGAATTFTGLQDAGRHLRVICCVQVRKLEPLKVADLLKAYAADADVVGRIKAVEGLPYVYEAAPVARTDWNEFMHNVMHYSDKPELDVPFSVPVTSAPLGKALRVDKAFKVGEGRHELAIAYDDAAGRVRYRYKDGADVVTFSANAPSGE</sequence>
<dbReference type="OrthoDB" id="9090115at2"/>
<gene>
    <name evidence="1" type="ORF">GCM10011572_39000</name>
    <name evidence="2" type="ORF">GM672_21850</name>
</gene>
<dbReference type="Proteomes" id="UP000622638">
    <property type="component" value="Unassembled WGS sequence"/>
</dbReference>
<keyword evidence="4" id="KW-1185">Reference proteome</keyword>
<protein>
    <submittedName>
        <fullName evidence="2">Uncharacterized protein</fullName>
    </submittedName>
</protein>
<dbReference type="AlphaFoldDB" id="A0A6I3T4G1"/>
<evidence type="ECO:0000313" key="4">
    <source>
        <dbReference type="Proteomes" id="UP000622638"/>
    </source>
</evidence>
<reference evidence="1" key="4">
    <citation type="submission" date="2024-05" db="EMBL/GenBank/DDBJ databases">
        <authorList>
            <person name="Sun Q."/>
            <person name="Zhou Y."/>
        </authorList>
    </citation>
    <scope>NUCLEOTIDE SEQUENCE</scope>
    <source>
        <strain evidence="1">CGMCC 1.15931</strain>
    </source>
</reference>
<dbReference type="RefSeq" id="WP_155472646.1">
    <property type="nucleotide sequence ID" value="NZ_BMKG01000018.1"/>
</dbReference>
<reference evidence="1" key="1">
    <citation type="journal article" date="2014" name="Int. J. Syst. Evol. Microbiol.">
        <title>Complete genome of a new Firmicutes species belonging to the dominant human colonic microbiota ('Ruminococcus bicirculans') reveals two chromosomes and a selective capacity to utilize plant glucans.</title>
        <authorList>
            <consortium name="NISC Comparative Sequencing Program"/>
            <person name="Wegmann U."/>
            <person name="Louis P."/>
            <person name="Goesmann A."/>
            <person name="Henrissat B."/>
            <person name="Duncan S.H."/>
            <person name="Flint H.J."/>
        </authorList>
    </citation>
    <scope>NUCLEOTIDE SEQUENCE</scope>
    <source>
        <strain evidence="1">CGMCC 1.15931</strain>
    </source>
</reference>
<evidence type="ECO:0000313" key="2">
    <source>
        <dbReference type="EMBL" id="MTV55372.1"/>
    </source>
</evidence>
<name>A0A6I3T4G1_9BURK</name>
<organism evidence="2 3">
    <name type="scientific">Pseudoduganella buxea</name>
    <dbReference type="NCBI Taxonomy" id="1949069"/>
    <lineage>
        <taxon>Bacteria</taxon>
        <taxon>Pseudomonadati</taxon>
        <taxon>Pseudomonadota</taxon>
        <taxon>Betaproteobacteria</taxon>
        <taxon>Burkholderiales</taxon>
        <taxon>Oxalobacteraceae</taxon>
        <taxon>Telluria group</taxon>
        <taxon>Pseudoduganella</taxon>
    </lineage>
</organism>